<dbReference type="OrthoDB" id="9815002at2"/>
<keyword evidence="1" id="KW-0732">Signal</keyword>
<dbReference type="Pfam" id="PF13174">
    <property type="entry name" value="TPR_6"/>
    <property type="match status" value="2"/>
</dbReference>
<dbReference type="SUPFAM" id="SSF53955">
    <property type="entry name" value="Lysozyme-like"/>
    <property type="match status" value="1"/>
</dbReference>
<name>A0A5B8NSW0_9CHRO</name>
<evidence type="ECO:0000313" key="4">
    <source>
        <dbReference type="Proteomes" id="UP000318453"/>
    </source>
</evidence>
<dbReference type="Gene3D" id="1.10.530.10">
    <property type="match status" value="1"/>
</dbReference>
<keyword evidence="4" id="KW-1185">Reference proteome</keyword>
<organism evidence="3 4">
    <name type="scientific">Euhalothece natronophila Z-M001</name>
    <dbReference type="NCBI Taxonomy" id="522448"/>
    <lineage>
        <taxon>Bacteria</taxon>
        <taxon>Bacillati</taxon>
        <taxon>Cyanobacteriota</taxon>
        <taxon>Cyanophyceae</taxon>
        <taxon>Oscillatoriophycideae</taxon>
        <taxon>Chroococcales</taxon>
        <taxon>Halothecacae</taxon>
        <taxon>Halothece cluster</taxon>
        <taxon>Euhalothece</taxon>
    </lineage>
</organism>
<dbReference type="InterPro" id="IPR019734">
    <property type="entry name" value="TPR_rpt"/>
</dbReference>
<dbReference type="InterPro" id="IPR008258">
    <property type="entry name" value="Transglycosylase_SLT_dom_1"/>
</dbReference>
<gene>
    <name evidence="3" type="ORF">FRE64_04750</name>
</gene>
<sequence>MDARSRRTTWGLVALALLGVGAIWALQDRVDISPPQEILEDLESEPEVTSEVFSLITLSEEEKLSKLEVIAETGNGLDPYRARYLLAVNAIDANQPETALDYLNELEQEYEVLQDQILLKRAEAYDLKDESEQAREIWSNLIARDSSVAAEAMYHLGAYDSQHWDDLISEFPYHPHSHEIILQRLEENPEQPLALLRTLLYHAPEGEERAKGRDRAVEEYEEQLTPEDWEVIAEGYWDTWEYQKAAEAYANAPETPRNMYRHARGLQVSGETESAKDIYQQLSSRFPEAEETGLGLRNLASMVSREEALSYLEEVINEFPKQAPNALISKANLLEAAGESQAAQEARQILLEDYSDSNQVAEYRWEMAEEEADEGNLSEAINWGEAITRENPSHSNAPKASFWVGKWLQQQGDMEAANTAWEDTLSQFPTSYYAWRSAVHLGLPVGDFSNVRNLEPEVIKPNSRARLPAGSDAFKELYQLGQDEVAWRLWQGEIGNQSSLSIAEQFTKGALQQRQGEYLQGINQITSLRDRDDEKDLEKWQSLREEEIYWHYLFPFPYNDSIIQWSEEREVNPLLTISLIRQESRFEKDIGSVVGARGLMQLMPTTGEWVAEQINLNDYSLTDPDQNIQLGTWYLAFTHRQHNNNSMLAMASYNAGSGNVTNWIDRFGLEDEDEFVRQIPFPETKGYVEAVFSNYWNYLRLYNPEIRELMEE</sequence>
<dbReference type="Proteomes" id="UP000318453">
    <property type="component" value="Chromosome"/>
</dbReference>
<dbReference type="GO" id="GO:0042597">
    <property type="term" value="C:periplasmic space"/>
    <property type="evidence" value="ECO:0007669"/>
    <property type="project" value="InterPro"/>
</dbReference>
<accession>A0A5B8NSW0</accession>
<evidence type="ECO:0000313" key="3">
    <source>
        <dbReference type="EMBL" id="QDZ41449.1"/>
    </source>
</evidence>
<dbReference type="EMBL" id="CP042326">
    <property type="protein sequence ID" value="QDZ41449.1"/>
    <property type="molecule type" value="Genomic_DNA"/>
</dbReference>
<dbReference type="KEGG" id="enn:FRE64_04750"/>
<dbReference type="InterPro" id="IPR008939">
    <property type="entry name" value="Lytic_TGlycosylase_superhlx_U"/>
</dbReference>
<protein>
    <submittedName>
        <fullName evidence="3">Tetratricopeptide repeat protein</fullName>
    </submittedName>
</protein>
<proteinExistence type="predicted"/>
<dbReference type="PANTHER" id="PTHR37423">
    <property type="entry name" value="SOLUBLE LYTIC MUREIN TRANSGLYCOSYLASE-RELATED"/>
    <property type="match status" value="1"/>
</dbReference>
<dbReference type="SUPFAM" id="SSF48435">
    <property type="entry name" value="Bacterial muramidases"/>
    <property type="match status" value="1"/>
</dbReference>
<reference evidence="3 4" key="1">
    <citation type="submission" date="2019-08" db="EMBL/GenBank/DDBJ databases">
        <title>Carotenoids and Carotenoid Binding Proteins in the Halophilic Cyanobacterium Euhalothece sp. ZM00.</title>
        <authorList>
            <person name="Cho S.M."/>
            <person name="Song J.Y."/>
            <person name="Park Y.-I."/>
        </authorList>
    </citation>
    <scope>NUCLEOTIDE SEQUENCE [LARGE SCALE GENOMIC DNA]</scope>
    <source>
        <strain evidence="3 4">Z-M001</strain>
    </source>
</reference>
<dbReference type="InterPro" id="IPR023346">
    <property type="entry name" value="Lysozyme-like_dom_sf"/>
</dbReference>
<dbReference type="CDD" id="cd13401">
    <property type="entry name" value="Slt70-like"/>
    <property type="match status" value="1"/>
</dbReference>
<feature type="domain" description="Transglycosylase SLT" evidence="2">
    <location>
        <begin position="561"/>
        <end position="674"/>
    </location>
</feature>
<dbReference type="Gene3D" id="1.25.40.10">
    <property type="entry name" value="Tetratricopeptide repeat domain"/>
    <property type="match status" value="3"/>
</dbReference>
<dbReference type="InterPro" id="IPR011990">
    <property type="entry name" value="TPR-like_helical_dom_sf"/>
</dbReference>
<dbReference type="PANTHER" id="PTHR37423:SF5">
    <property type="entry name" value="SOLUBLE LYTIC MUREIN TRANSGLYCOSYLASE"/>
    <property type="match status" value="1"/>
</dbReference>
<dbReference type="GO" id="GO:0004553">
    <property type="term" value="F:hydrolase activity, hydrolyzing O-glycosyl compounds"/>
    <property type="evidence" value="ECO:0007669"/>
    <property type="project" value="InterPro"/>
</dbReference>
<dbReference type="Pfam" id="PF01464">
    <property type="entry name" value="SLT"/>
    <property type="match status" value="1"/>
</dbReference>
<evidence type="ECO:0000259" key="2">
    <source>
        <dbReference type="Pfam" id="PF01464"/>
    </source>
</evidence>
<evidence type="ECO:0000256" key="1">
    <source>
        <dbReference type="ARBA" id="ARBA00022729"/>
    </source>
</evidence>
<dbReference type="AlphaFoldDB" id="A0A5B8NSW0"/>